<evidence type="ECO:0000256" key="1">
    <source>
        <dbReference type="SAM" id="SignalP"/>
    </source>
</evidence>
<dbReference type="PANTHER" id="PTHR30535">
    <property type="entry name" value="VITAMIN B12-BINDING PROTEIN"/>
    <property type="match status" value="1"/>
</dbReference>
<keyword evidence="4" id="KW-1185">Reference proteome</keyword>
<organism evidence="3 4">
    <name type="scientific">Roseateles agri</name>
    <dbReference type="NCBI Taxonomy" id="3098619"/>
    <lineage>
        <taxon>Bacteria</taxon>
        <taxon>Pseudomonadati</taxon>
        <taxon>Pseudomonadota</taxon>
        <taxon>Betaproteobacteria</taxon>
        <taxon>Burkholderiales</taxon>
        <taxon>Sphaerotilaceae</taxon>
        <taxon>Roseateles</taxon>
    </lineage>
</organism>
<feature type="signal peptide" evidence="1">
    <location>
        <begin position="1"/>
        <end position="19"/>
    </location>
</feature>
<dbReference type="EMBL" id="JAXCLA010000004">
    <property type="protein sequence ID" value="MDY0745572.1"/>
    <property type="molecule type" value="Genomic_DNA"/>
</dbReference>
<dbReference type="InterPro" id="IPR050902">
    <property type="entry name" value="ABC_Transporter_SBP"/>
</dbReference>
<name>A0ABU5DKD6_9BURK</name>
<sequence>MKQLFALLLGLAMFAAAQAQTFPVTVDSCGAKLTFAAPPKRALIHDLNMTEMALSLGLQKQMVGVSGITGWYKSRPGLRQALGSIPEIAAKQPSLENVLAANPDFFFAGWNYGMSVGGDLTPAILQRYGIPTLVLSESCNHVDKSRPRASLELLYGDYIKLGTIFGKEAQARAQVAEWKARVARLAKPAGGPALRMFLYDSGEDKPLTAGKFAMPTAMMEAVGGRNIMDDVDSSWTSVSWEAVAARNPQFLVLLDYQNDGGAARLMQFLRQHPLMQHTDAVRNSRYVALRYEELTPGPANIEAMEKMAAAMAGAKP</sequence>
<dbReference type="PANTHER" id="PTHR30535:SF7">
    <property type="entry name" value="IRON(III) DICITRATE-BINDING PROTEIN"/>
    <property type="match status" value="1"/>
</dbReference>
<reference evidence="3 4" key="1">
    <citation type="submission" date="2023-11" db="EMBL/GenBank/DDBJ databases">
        <title>Paucibacter sp. nov., isolated from fresh soil in Korea.</title>
        <authorList>
            <person name="Le N.T.T."/>
        </authorList>
    </citation>
    <scope>NUCLEOTIDE SEQUENCE [LARGE SCALE GENOMIC DNA]</scope>
    <source>
        <strain evidence="3 4">R3-3</strain>
    </source>
</reference>
<feature type="domain" description="Fe/B12 periplasmic-binding" evidence="2">
    <location>
        <begin position="41"/>
        <end position="316"/>
    </location>
</feature>
<accession>A0ABU5DKD6</accession>
<dbReference type="InterPro" id="IPR002491">
    <property type="entry name" value="ABC_transptr_periplasmic_BD"/>
</dbReference>
<feature type="chain" id="PRO_5046079767" evidence="1">
    <location>
        <begin position="20"/>
        <end position="316"/>
    </location>
</feature>
<dbReference type="Gene3D" id="3.40.50.1980">
    <property type="entry name" value="Nitrogenase molybdenum iron protein domain"/>
    <property type="match status" value="2"/>
</dbReference>
<dbReference type="RefSeq" id="WP_320423475.1">
    <property type="nucleotide sequence ID" value="NZ_JAXCLA010000004.1"/>
</dbReference>
<proteinExistence type="predicted"/>
<dbReference type="Proteomes" id="UP001285263">
    <property type="component" value="Unassembled WGS sequence"/>
</dbReference>
<protein>
    <submittedName>
        <fullName evidence="3">ABC transporter substrate-binding protein</fullName>
    </submittedName>
</protein>
<keyword evidence="1" id="KW-0732">Signal</keyword>
<evidence type="ECO:0000259" key="2">
    <source>
        <dbReference type="PROSITE" id="PS50983"/>
    </source>
</evidence>
<comment type="caution">
    <text evidence="3">The sequence shown here is derived from an EMBL/GenBank/DDBJ whole genome shotgun (WGS) entry which is preliminary data.</text>
</comment>
<dbReference type="SUPFAM" id="SSF53807">
    <property type="entry name" value="Helical backbone' metal receptor"/>
    <property type="match status" value="1"/>
</dbReference>
<dbReference type="CDD" id="cd01148">
    <property type="entry name" value="TroA_a"/>
    <property type="match status" value="1"/>
</dbReference>
<dbReference type="Pfam" id="PF01497">
    <property type="entry name" value="Peripla_BP_2"/>
    <property type="match status" value="1"/>
</dbReference>
<evidence type="ECO:0000313" key="3">
    <source>
        <dbReference type="EMBL" id="MDY0745572.1"/>
    </source>
</evidence>
<gene>
    <name evidence="3" type="ORF">SNE35_13715</name>
</gene>
<dbReference type="PROSITE" id="PS50983">
    <property type="entry name" value="FE_B12_PBP"/>
    <property type="match status" value="1"/>
</dbReference>
<evidence type="ECO:0000313" key="4">
    <source>
        <dbReference type="Proteomes" id="UP001285263"/>
    </source>
</evidence>